<dbReference type="GO" id="GO:0003735">
    <property type="term" value="F:structural constituent of ribosome"/>
    <property type="evidence" value="ECO:0007669"/>
    <property type="project" value="InterPro"/>
</dbReference>
<keyword evidence="2 7" id="KW-0699">rRNA-binding</keyword>
<dbReference type="SUPFAM" id="SSF55658">
    <property type="entry name" value="L9 N-domain-like"/>
    <property type="match status" value="1"/>
</dbReference>
<keyword evidence="3 7" id="KW-0694">RNA-binding</keyword>
<dbReference type="SUPFAM" id="SSF55653">
    <property type="entry name" value="Ribosomal protein L9 C-domain"/>
    <property type="match status" value="1"/>
</dbReference>
<name>A0A1G7MEI8_9PROT</name>
<comment type="function">
    <text evidence="7">Binds to the 23S rRNA.</text>
</comment>
<dbReference type="InterPro" id="IPR009027">
    <property type="entry name" value="Ribosomal_bL9/RNase_H1_N"/>
</dbReference>
<dbReference type="InterPro" id="IPR036935">
    <property type="entry name" value="Ribosomal_bL9_N_sf"/>
</dbReference>
<dbReference type="EMBL" id="FNCE01000001">
    <property type="protein sequence ID" value="SDF60086.1"/>
    <property type="molecule type" value="Genomic_DNA"/>
</dbReference>
<dbReference type="InterPro" id="IPR036791">
    <property type="entry name" value="Ribosomal_bL9_C_sf"/>
</dbReference>
<dbReference type="InterPro" id="IPR020070">
    <property type="entry name" value="Ribosomal_bL9_N"/>
</dbReference>
<dbReference type="Pfam" id="PF03948">
    <property type="entry name" value="Ribosomal_L9_C"/>
    <property type="match status" value="1"/>
</dbReference>
<keyword evidence="5 7" id="KW-0687">Ribonucleoprotein</keyword>
<dbReference type="InterPro" id="IPR020594">
    <property type="entry name" value="Ribosomal_bL9_bac/chp"/>
</dbReference>
<protein>
    <recommendedName>
        <fullName evidence="6 7">Large ribosomal subunit protein bL9</fullName>
    </recommendedName>
</protein>
<comment type="similarity">
    <text evidence="1 7">Belongs to the bacterial ribosomal protein bL9 family.</text>
</comment>
<evidence type="ECO:0000313" key="10">
    <source>
        <dbReference type="Proteomes" id="UP000199415"/>
    </source>
</evidence>
<reference evidence="9 10" key="1">
    <citation type="submission" date="2016-10" db="EMBL/GenBank/DDBJ databases">
        <authorList>
            <person name="de Groot N.N."/>
        </authorList>
    </citation>
    <scope>NUCLEOTIDE SEQUENCE [LARGE SCALE GENOMIC DNA]</scope>
    <source>
        <strain evidence="9 10">DSM 25584</strain>
    </source>
</reference>
<dbReference type="GO" id="GO:0019843">
    <property type="term" value="F:rRNA binding"/>
    <property type="evidence" value="ECO:0007669"/>
    <property type="project" value="UniProtKB-UniRule"/>
</dbReference>
<keyword evidence="4 7" id="KW-0689">Ribosomal protein</keyword>
<dbReference type="GO" id="GO:0005840">
    <property type="term" value="C:ribosome"/>
    <property type="evidence" value="ECO:0007669"/>
    <property type="project" value="UniProtKB-KW"/>
</dbReference>
<dbReference type="RefSeq" id="WP_090018588.1">
    <property type="nucleotide sequence ID" value="NZ_FNCE01000001.1"/>
</dbReference>
<gene>
    <name evidence="7" type="primary">rplI</name>
    <name evidence="9" type="ORF">SAMN05216241_101584</name>
</gene>
<accession>A0A1G7MEI8</accession>
<dbReference type="Gene3D" id="3.40.5.10">
    <property type="entry name" value="Ribosomal protein L9, N-terminal domain"/>
    <property type="match status" value="1"/>
</dbReference>
<dbReference type="InterPro" id="IPR000244">
    <property type="entry name" value="Ribosomal_bL9"/>
</dbReference>
<dbReference type="GO" id="GO:1990904">
    <property type="term" value="C:ribonucleoprotein complex"/>
    <property type="evidence" value="ECO:0007669"/>
    <property type="project" value="UniProtKB-KW"/>
</dbReference>
<evidence type="ECO:0000259" key="8">
    <source>
        <dbReference type="PROSITE" id="PS00651"/>
    </source>
</evidence>
<dbReference type="AlphaFoldDB" id="A0A1G7MEI8"/>
<evidence type="ECO:0000256" key="1">
    <source>
        <dbReference type="ARBA" id="ARBA00010605"/>
    </source>
</evidence>
<evidence type="ECO:0000256" key="3">
    <source>
        <dbReference type="ARBA" id="ARBA00022884"/>
    </source>
</evidence>
<dbReference type="GO" id="GO:0006412">
    <property type="term" value="P:translation"/>
    <property type="evidence" value="ECO:0007669"/>
    <property type="project" value="UniProtKB-UniRule"/>
</dbReference>
<dbReference type="PANTHER" id="PTHR21368">
    <property type="entry name" value="50S RIBOSOMAL PROTEIN L9"/>
    <property type="match status" value="1"/>
</dbReference>
<keyword evidence="10" id="KW-1185">Reference proteome</keyword>
<evidence type="ECO:0000256" key="4">
    <source>
        <dbReference type="ARBA" id="ARBA00022980"/>
    </source>
</evidence>
<dbReference type="STRING" id="1082479.SAMN05216241_101584"/>
<evidence type="ECO:0000256" key="7">
    <source>
        <dbReference type="HAMAP-Rule" id="MF_00503"/>
    </source>
</evidence>
<feature type="domain" description="Ribosomal protein L9" evidence="8">
    <location>
        <begin position="13"/>
        <end position="40"/>
    </location>
</feature>
<sequence>MNVILLERVGSLGHMGDEVRVRDGFARNYLLPQGKALRANESNREYFRARRAEIEARNLERRREAEKAAEKINGLSLTMIRQAGETGQLYGSVTARDIADALREKGAQVERGQVLLDRQIKSVGLHPIAVRLHAEVEASVTVNVARSEAEAEHQASAGRTVSVEEQREIAEQAVDEVLSEVEALEEESGQPEETTG</sequence>
<dbReference type="Gene3D" id="3.10.430.100">
    <property type="entry name" value="Ribosomal protein L9, C-terminal domain"/>
    <property type="match status" value="1"/>
</dbReference>
<dbReference type="NCBIfam" id="TIGR00158">
    <property type="entry name" value="L9"/>
    <property type="match status" value="1"/>
</dbReference>
<dbReference type="InterPro" id="IPR020069">
    <property type="entry name" value="Ribosomal_bL9_C"/>
</dbReference>
<evidence type="ECO:0000256" key="2">
    <source>
        <dbReference type="ARBA" id="ARBA00022730"/>
    </source>
</evidence>
<proteinExistence type="inferred from homology"/>
<evidence type="ECO:0000313" key="9">
    <source>
        <dbReference type="EMBL" id="SDF60086.1"/>
    </source>
</evidence>
<dbReference type="HAMAP" id="MF_00503">
    <property type="entry name" value="Ribosomal_bL9"/>
    <property type="match status" value="1"/>
</dbReference>
<organism evidence="9 10">
    <name type="scientific">Limimonas halophila</name>
    <dbReference type="NCBI Taxonomy" id="1082479"/>
    <lineage>
        <taxon>Bacteria</taxon>
        <taxon>Pseudomonadati</taxon>
        <taxon>Pseudomonadota</taxon>
        <taxon>Alphaproteobacteria</taxon>
        <taxon>Rhodospirillales</taxon>
        <taxon>Rhodovibrionaceae</taxon>
        <taxon>Limimonas</taxon>
    </lineage>
</organism>
<dbReference type="OrthoDB" id="9788336at2"/>
<evidence type="ECO:0000256" key="5">
    <source>
        <dbReference type="ARBA" id="ARBA00023274"/>
    </source>
</evidence>
<dbReference type="PROSITE" id="PS00651">
    <property type="entry name" value="RIBOSOMAL_L9"/>
    <property type="match status" value="1"/>
</dbReference>
<evidence type="ECO:0000256" key="6">
    <source>
        <dbReference type="ARBA" id="ARBA00035292"/>
    </source>
</evidence>
<dbReference type="Proteomes" id="UP000199415">
    <property type="component" value="Unassembled WGS sequence"/>
</dbReference>
<dbReference type="Pfam" id="PF01281">
    <property type="entry name" value="Ribosomal_L9_N"/>
    <property type="match status" value="1"/>
</dbReference>